<dbReference type="Proteomes" id="UP000509568">
    <property type="component" value="Chromosome"/>
</dbReference>
<keyword evidence="2 5" id="KW-0378">Hydrolase</keyword>
<evidence type="ECO:0000256" key="3">
    <source>
        <dbReference type="SAM" id="SignalP"/>
    </source>
</evidence>
<dbReference type="Gene3D" id="3.40.50.1820">
    <property type="entry name" value="alpha/beta hydrolase"/>
    <property type="match status" value="1"/>
</dbReference>
<dbReference type="RefSeq" id="WP_176570279.1">
    <property type="nucleotide sequence ID" value="NZ_CP056030.1"/>
</dbReference>
<name>A0A7D5D769_9PSED</name>
<dbReference type="Pfam" id="PF02230">
    <property type="entry name" value="Abhydrolase_2"/>
    <property type="match status" value="1"/>
</dbReference>
<organism evidence="5 6">
    <name type="scientific">Pseudomonas eucalypticola</name>
    <dbReference type="NCBI Taxonomy" id="2599595"/>
    <lineage>
        <taxon>Bacteria</taxon>
        <taxon>Pseudomonadati</taxon>
        <taxon>Pseudomonadota</taxon>
        <taxon>Gammaproteobacteria</taxon>
        <taxon>Pseudomonadales</taxon>
        <taxon>Pseudomonadaceae</taxon>
        <taxon>Pseudomonas</taxon>
    </lineage>
</organism>
<evidence type="ECO:0000259" key="4">
    <source>
        <dbReference type="Pfam" id="PF02230"/>
    </source>
</evidence>
<reference evidence="5 6" key="1">
    <citation type="submission" date="2020-06" db="EMBL/GenBank/DDBJ databases">
        <title>Pseudomonas eucalypticola sp. nov., an endophyte of Eucalyptus dunnii leaves with biocontrol ability of eucalyptus leaf blight.</title>
        <authorList>
            <person name="Liu Y."/>
            <person name="Song Z."/>
            <person name="Zeng H."/>
            <person name="Lu M."/>
            <person name="Wang X."/>
            <person name="Lian X."/>
            <person name="Zhang Q."/>
        </authorList>
    </citation>
    <scope>NUCLEOTIDE SEQUENCE [LARGE SCALE GENOMIC DNA]</scope>
    <source>
        <strain evidence="5 6">NP-1</strain>
    </source>
</reference>
<dbReference type="InterPro" id="IPR029058">
    <property type="entry name" value="AB_hydrolase_fold"/>
</dbReference>
<evidence type="ECO:0000256" key="1">
    <source>
        <dbReference type="ARBA" id="ARBA00006499"/>
    </source>
</evidence>
<dbReference type="InterPro" id="IPR003140">
    <property type="entry name" value="PLipase/COase/thioEstase"/>
</dbReference>
<dbReference type="GO" id="GO:0016787">
    <property type="term" value="F:hydrolase activity"/>
    <property type="evidence" value="ECO:0007669"/>
    <property type="project" value="UniProtKB-KW"/>
</dbReference>
<sequence>MIKRMALALLLVSGLAHAADPVLHTDLPLNYLEQAPTVTRGKPLVIFLHGYGSNEADLFELKDSLPDGYTYLSVRAPQTLEEGSYQWFHRQGDGPYDGVPGDLASSRQTLKDFISQAVAKYHTDTSKVVLIGFSQGAIMNYELGLREPQAVRGIAVLSGKILPVLRSELKPDPALKSLAIFIGHGVDDPQVPFTDASEAQRILHELGLEPDFHAYADLKHSISKTEIEDLSAWLGDVLAPQAL</sequence>
<dbReference type="AlphaFoldDB" id="A0A7D5D769"/>
<dbReference type="KEGG" id="pez:HWQ56_09355"/>
<gene>
    <name evidence="5" type="ORF">HWQ56_09355</name>
</gene>
<feature type="domain" description="Phospholipase/carboxylesterase/thioesterase" evidence="4">
    <location>
        <begin position="42"/>
        <end position="234"/>
    </location>
</feature>
<evidence type="ECO:0000313" key="6">
    <source>
        <dbReference type="Proteomes" id="UP000509568"/>
    </source>
</evidence>
<dbReference type="EMBL" id="CP056030">
    <property type="protein sequence ID" value="QKZ03975.1"/>
    <property type="molecule type" value="Genomic_DNA"/>
</dbReference>
<dbReference type="PANTHER" id="PTHR10655:SF17">
    <property type="entry name" value="LYSOPHOSPHOLIPASE-LIKE PROTEIN 1"/>
    <property type="match status" value="1"/>
</dbReference>
<keyword evidence="6" id="KW-1185">Reference proteome</keyword>
<feature type="chain" id="PRO_5028808739" evidence="3">
    <location>
        <begin position="19"/>
        <end position="243"/>
    </location>
</feature>
<keyword evidence="3" id="KW-0732">Signal</keyword>
<dbReference type="SUPFAM" id="SSF53474">
    <property type="entry name" value="alpha/beta-Hydrolases"/>
    <property type="match status" value="1"/>
</dbReference>
<protein>
    <submittedName>
        <fullName evidence="5">Dienelactone hydrolase family protein</fullName>
    </submittedName>
</protein>
<feature type="signal peptide" evidence="3">
    <location>
        <begin position="1"/>
        <end position="18"/>
    </location>
</feature>
<evidence type="ECO:0000256" key="2">
    <source>
        <dbReference type="ARBA" id="ARBA00022801"/>
    </source>
</evidence>
<evidence type="ECO:0000313" key="5">
    <source>
        <dbReference type="EMBL" id="QKZ03975.1"/>
    </source>
</evidence>
<proteinExistence type="inferred from homology"/>
<dbReference type="PANTHER" id="PTHR10655">
    <property type="entry name" value="LYSOPHOSPHOLIPASE-RELATED"/>
    <property type="match status" value="1"/>
</dbReference>
<comment type="similarity">
    <text evidence="1">Belongs to the AB hydrolase superfamily. AB hydrolase 2 family.</text>
</comment>
<dbReference type="InterPro" id="IPR050565">
    <property type="entry name" value="LYPA1-2/EST-like"/>
</dbReference>
<accession>A0A7D5D769</accession>